<feature type="domain" description="MIP18 family-like" evidence="1">
    <location>
        <begin position="7"/>
        <end position="82"/>
    </location>
</feature>
<dbReference type="SUPFAM" id="SSF117916">
    <property type="entry name" value="Fe-S cluster assembly (FSCA) domain-like"/>
    <property type="match status" value="1"/>
</dbReference>
<dbReference type="EMBL" id="CAEZSR010000081">
    <property type="protein sequence ID" value="CAB4567329.1"/>
    <property type="molecule type" value="Genomic_DNA"/>
</dbReference>
<dbReference type="PANTHER" id="PTHR42831:SF1">
    <property type="entry name" value="FE-S PROTEIN MATURATION AUXILIARY FACTOR YITW"/>
    <property type="match status" value="1"/>
</dbReference>
<accession>A0A6J6DWK6</accession>
<evidence type="ECO:0000313" key="2">
    <source>
        <dbReference type="EMBL" id="CAB4567329.1"/>
    </source>
</evidence>
<evidence type="ECO:0000259" key="1">
    <source>
        <dbReference type="Pfam" id="PF01883"/>
    </source>
</evidence>
<protein>
    <submittedName>
        <fullName evidence="2">Unannotated protein</fullName>
    </submittedName>
</protein>
<dbReference type="Pfam" id="PF01883">
    <property type="entry name" value="FeS_assembly_P"/>
    <property type="match status" value="1"/>
</dbReference>
<dbReference type="Gene3D" id="3.30.300.130">
    <property type="entry name" value="Fe-S cluster assembly (FSCA)"/>
    <property type="match status" value="1"/>
</dbReference>
<proteinExistence type="predicted"/>
<sequence>MTTDLHERVAAALQQVTDPCSAASRTPMSIVDLGLLEDAQLVEGHLRVTLCVTAPNCLMIGTIMHAARVALARLDGVASIEVTIDHTVVWEPDRIAPAAAERIDEHRRRSLELLPLSPAPSRGAV</sequence>
<dbReference type="InterPro" id="IPR052339">
    <property type="entry name" value="Fe-S_Maturation_MIP18"/>
</dbReference>
<dbReference type="AlphaFoldDB" id="A0A6J6DWK6"/>
<reference evidence="2" key="1">
    <citation type="submission" date="2020-05" db="EMBL/GenBank/DDBJ databases">
        <authorList>
            <person name="Chiriac C."/>
            <person name="Salcher M."/>
            <person name="Ghai R."/>
            <person name="Kavagutti S V."/>
        </authorList>
    </citation>
    <scope>NUCLEOTIDE SEQUENCE</scope>
</reference>
<dbReference type="InterPro" id="IPR034904">
    <property type="entry name" value="FSCA_dom_sf"/>
</dbReference>
<organism evidence="2">
    <name type="scientific">freshwater metagenome</name>
    <dbReference type="NCBI Taxonomy" id="449393"/>
    <lineage>
        <taxon>unclassified sequences</taxon>
        <taxon>metagenomes</taxon>
        <taxon>ecological metagenomes</taxon>
    </lineage>
</organism>
<name>A0A6J6DWK6_9ZZZZ</name>
<dbReference type="PANTHER" id="PTHR42831">
    <property type="entry name" value="FE-S PROTEIN MATURATION AUXILIARY FACTOR YITW"/>
    <property type="match status" value="1"/>
</dbReference>
<dbReference type="InterPro" id="IPR002744">
    <property type="entry name" value="MIP18-like"/>
</dbReference>
<gene>
    <name evidence="2" type="ORF">UFOPK1493_02171</name>
</gene>